<feature type="coiled-coil region" evidence="1">
    <location>
        <begin position="77"/>
        <end position="111"/>
    </location>
</feature>
<evidence type="ECO:0000256" key="1">
    <source>
        <dbReference type="SAM" id="Coils"/>
    </source>
</evidence>
<evidence type="ECO:0000256" key="2">
    <source>
        <dbReference type="SAM" id="MobiDB-lite"/>
    </source>
</evidence>
<organism evidence="3 4">
    <name type="scientific">Tribonema minus</name>
    <dbReference type="NCBI Taxonomy" id="303371"/>
    <lineage>
        <taxon>Eukaryota</taxon>
        <taxon>Sar</taxon>
        <taxon>Stramenopiles</taxon>
        <taxon>Ochrophyta</taxon>
        <taxon>PX clade</taxon>
        <taxon>Xanthophyceae</taxon>
        <taxon>Tribonematales</taxon>
        <taxon>Tribonemataceae</taxon>
        <taxon>Tribonema</taxon>
    </lineage>
</organism>
<keyword evidence="4" id="KW-1185">Reference proteome</keyword>
<dbReference type="EMBL" id="JAFCMP010000001">
    <property type="protein sequence ID" value="KAG5193072.1"/>
    <property type="molecule type" value="Genomic_DNA"/>
</dbReference>
<proteinExistence type="predicted"/>
<evidence type="ECO:0000313" key="4">
    <source>
        <dbReference type="Proteomes" id="UP000664859"/>
    </source>
</evidence>
<sequence length="435" mass="48195">MPPKSQTPTAPPAAAPATPAGSSYDGVEAELSKVAQAITKVEGQIDAVEIKVNDVEKVLQEEGKQNPEQPVYLSMNVQELKEHLKALFEHRKALMKEKEQLREEKAKLMDRQAMPSPDVPVEPFVRAVTELLKPIAQAVNEHLTATVPASKMPAAKLSELRAAVNGQLTPVYGTGELLIELLGPPPPETDESFDWDGGVEPALRPQYSEEIKNGLRRELGQHQFPRDLLWIDARNITLRKHINGVLFPVSSRNDELLIVRDFYGTPQNGAILGVELKKRLTWQGLRQAETEFILWQGESNYPFCQMATDLNAGVAFFALPGDGSGLRIMYTVLPSMKDVWGFMGGVVRGLDVAALTSVLRVDAPGSSLPQQLEQPRRVKPRLDGRPTAADAMLTREQLFWKQISTERANEDDVACLQDLDIFGGKPYPDGVPYHW</sequence>
<dbReference type="AlphaFoldDB" id="A0A835ZJ20"/>
<dbReference type="OrthoDB" id="537465at2759"/>
<feature type="region of interest" description="Disordered" evidence="2">
    <location>
        <begin position="1"/>
        <end position="25"/>
    </location>
</feature>
<accession>A0A835ZJ20</accession>
<keyword evidence="1" id="KW-0175">Coiled coil</keyword>
<reference evidence="3" key="1">
    <citation type="submission" date="2021-02" db="EMBL/GenBank/DDBJ databases">
        <title>First Annotated Genome of the Yellow-green Alga Tribonema minus.</title>
        <authorList>
            <person name="Mahan K.M."/>
        </authorList>
    </citation>
    <scope>NUCLEOTIDE SEQUENCE</scope>
    <source>
        <strain evidence="3">UTEX B ZZ1240</strain>
    </source>
</reference>
<dbReference type="Proteomes" id="UP000664859">
    <property type="component" value="Unassembled WGS sequence"/>
</dbReference>
<evidence type="ECO:0000313" key="3">
    <source>
        <dbReference type="EMBL" id="KAG5193072.1"/>
    </source>
</evidence>
<comment type="caution">
    <text evidence="3">The sequence shown here is derived from an EMBL/GenBank/DDBJ whole genome shotgun (WGS) entry which is preliminary data.</text>
</comment>
<gene>
    <name evidence="3" type="ORF">JKP88DRAFT_260904</name>
</gene>
<feature type="compositionally biased region" description="Pro residues" evidence="2">
    <location>
        <begin position="1"/>
        <end position="14"/>
    </location>
</feature>
<protein>
    <submittedName>
        <fullName evidence="3">Uncharacterized protein</fullName>
    </submittedName>
</protein>
<name>A0A835ZJ20_9STRA</name>